<dbReference type="AlphaFoldDB" id="A0A542EDJ1"/>
<dbReference type="Proteomes" id="UP000320806">
    <property type="component" value="Unassembled WGS sequence"/>
</dbReference>
<dbReference type="GO" id="GO:0005524">
    <property type="term" value="F:ATP binding"/>
    <property type="evidence" value="ECO:0007669"/>
    <property type="project" value="UniProtKB-KW"/>
</dbReference>
<dbReference type="InterPro" id="IPR027417">
    <property type="entry name" value="P-loop_NTPase"/>
</dbReference>
<keyword evidence="3" id="KW-1185">Reference proteome</keyword>
<keyword evidence="2" id="KW-0547">Nucleotide-binding</keyword>
<proteinExistence type="predicted"/>
<organism evidence="2 3">
    <name type="scientific">Yimella lutea</name>
    <dbReference type="NCBI Taxonomy" id="587872"/>
    <lineage>
        <taxon>Bacteria</taxon>
        <taxon>Bacillati</taxon>
        <taxon>Actinomycetota</taxon>
        <taxon>Actinomycetes</taxon>
        <taxon>Micrococcales</taxon>
        <taxon>Dermacoccaceae</taxon>
        <taxon>Yimella</taxon>
    </lineage>
</organism>
<dbReference type="RefSeq" id="WP_141927508.1">
    <property type="nucleotide sequence ID" value="NZ_BAABCI010000015.1"/>
</dbReference>
<protein>
    <submittedName>
        <fullName evidence="2">Arsenite efflux ATP-binding protein ArsA</fullName>
    </submittedName>
</protein>
<dbReference type="Pfam" id="PF02374">
    <property type="entry name" value="ArsA_ATPase"/>
    <property type="match status" value="1"/>
</dbReference>
<evidence type="ECO:0000259" key="1">
    <source>
        <dbReference type="Pfam" id="PF02374"/>
    </source>
</evidence>
<accession>A0A542EDJ1</accession>
<dbReference type="InterPro" id="IPR025723">
    <property type="entry name" value="ArsA/GET3_ATPase-like"/>
</dbReference>
<evidence type="ECO:0000313" key="2">
    <source>
        <dbReference type="EMBL" id="TQJ13346.1"/>
    </source>
</evidence>
<reference evidence="2 3" key="1">
    <citation type="submission" date="2019-06" db="EMBL/GenBank/DDBJ databases">
        <title>Sequencing the genomes of 1000 actinobacteria strains.</title>
        <authorList>
            <person name="Klenk H.-P."/>
        </authorList>
    </citation>
    <scope>NUCLEOTIDE SEQUENCE [LARGE SCALE GENOMIC DNA]</scope>
    <source>
        <strain evidence="2 3">DSM 19828</strain>
    </source>
</reference>
<gene>
    <name evidence="2" type="ORF">FB459_0762</name>
</gene>
<comment type="caution">
    <text evidence="2">The sequence shown here is derived from an EMBL/GenBank/DDBJ whole genome shotgun (WGS) entry which is preliminary data.</text>
</comment>
<dbReference type="PANTHER" id="PTHR10803:SF31">
    <property type="entry name" value="ATPASE RV3679-RELATED"/>
    <property type="match status" value="1"/>
</dbReference>
<dbReference type="GO" id="GO:0016887">
    <property type="term" value="F:ATP hydrolysis activity"/>
    <property type="evidence" value="ECO:0007669"/>
    <property type="project" value="InterPro"/>
</dbReference>
<dbReference type="InterPro" id="IPR016300">
    <property type="entry name" value="ATPase_ArsA/GET3"/>
</dbReference>
<dbReference type="EMBL" id="VFMO01000001">
    <property type="protein sequence ID" value="TQJ13346.1"/>
    <property type="molecule type" value="Genomic_DNA"/>
</dbReference>
<feature type="domain" description="ArsA/GET3 Anion-transporting ATPase-like" evidence="1">
    <location>
        <begin position="7"/>
        <end position="187"/>
    </location>
</feature>
<dbReference type="SUPFAM" id="SSF52540">
    <property type="entry name" value="P-loop containing nucleoside triphosphate hydrolases"/>
    <property type="match status" value="1"/>
</dbReference>
<keyword evidence="2" id="KW-0067">ATP-binding</keyword>
<evidence type="ECO:0000313" key="3">
    <source>
        <dbReference type="Proteomes" id="UP000320806"/>
    </source>
</evidence>
<name>A0A542EDJ1_9MICO</name>
<dbReference type="Gene3D" id="3.40.50.300">
    <property type="entry name" value="P-loop containing nucleotide triphosphate hydrolases"/>
    <property type="match status" value="1"/>
</dbReference>
<sequence length="328" mass="34716">MTWDGARVHIVTGKGGTGKTTVAGALALALADRGKQVLLAEVESRQGISQLLDIPPLGEVETRVARGADGGSVWGISVDAKAALLEYLQMFYKLGMAGGMLERFGVIDFATTIAPGVRDVLLIGKVYEAARRRTSRRGVRHDQIYDAIVLDAPPTGRIGRFLNVNQEVAGLAKVGPIKSQAESIMQLLTGPDTLVHLVTLLEEMPVQETLDAAGELRGLGLSIGNVVVNQERADVLSKRALAHLQSDDADLADLESDLAASGLRVGPTLVNGLVQAGRDLGDRLDLQAEELADLRALDRPIVHLPFVPGGVDAGGLRHLSAALMEGVR</sequence>
<dbReference type="PANTHER" id="PTHR10803">
    <property type="entry name" value="ARSENICAL PUMP-DRIVING ATPASE ARSENITE-TRANSLOCATING ATPASE"/>
    <property type="match status" value="1"/>
</dbReference>
<dbReference type="OrthoDB" id="5242836at2"/>